<evidence type="ECO:0000313" key="3">
    <source>
        <dbReference type="Proteomes" id="UP000031967"/>
    </source>
</evidence>
<dbReference type="PANTHER" id="PTHR23290:SF0">
    <property type="entry name" value="RRNA N6-ADENOSINE-METHYLTRANSFERASE METTL5"/>
    <property type="match status" value="1"/>
</dbReference>
<proteinExistence type="predicted"/>
<name>A0ABR5APA4_9BACL</name>
<dbReference type="EMBL" id="JXAK01000002">
    <property type="protein sequence ID" value="KIL42370.1"/>
    <property type="molecule type" value="Genomic_DNA"/>
</dbReference>
<dbReference type="InterPro" id="IPR002723">
    <property type="entry name" value="BpsA_C"/>
</dbReference>
<dbReference type="InterPro" id="IPR051720">
    <property type="entry name" value="rRNA_MeTrfase/Polyamine_Synth"/>
</dbReference>
<comment type="caution">
    <text evidence="2">The sequence shown here is derived from an EMBL/GenBank/DDBJ whole genome shotgun (WGS) entry which is preliminary data.</text>
</comment>
<dbReference type="RefSeq" id="WP_041045273.1">
    <property type="nucleotide sequence ID" value="NZ_JXAK01000002.1"/>
</dbReference>
<dbReference type="InterPro" id="IPR029063">
    <property type="entry name" value="SAM-dependent_MTases_sf"/>
</dbReference>
<feature type="domain" description="N(4)-bis(aminopropyl)spermidine synthase C-terminal" evidence="1">
    <location>
        <begin position="109"/>
        <end position="314"/>
    </location>
</feature>
<dbReference type="SUPFAM" id="SSF53335">
    <property type="entry name" value="S-adenosyl-L-methionine-dependent methyltransferases"/>
    <property type="match status" value="1"/>
</dbReference>
<organism evidence="2 3">
    <name type="scientific">Gordoniibacillus kamchatkensis</name>
    <dbReference type="NCBI Taxonomy" id="1590651"/>
    <lineage>
        <taxon>Bacteria</taxon>
        <taxon>Bacillati</taxon>
        <taxon>Bacillota</taxon>
        <taxon>Bacilli</taxon>
        <taxon>Bacillales</taxon>
        <taxon>Paenibacillaceae</taxon>
        <taxon>Gordoniibacillus</taxon>
    </lineage>
</organism>
<protein>
    <recommendedName>
        <fullName evidence="1">N(4)-bis(aminopropyl)spermidine synthase C-terminal domain-containing protein</fullName>
    </recommendedName>
</protein>
<gene>
    <name evidence="2" type="ORF">SD70_02240</name>
</gene>
<evidence type="ECO:0000259" key="1">
    <source>
        <dbReference type="Pfam" id="PF01861"/>
    </source>
</evidence>
<accession>A0ABR5APA4</accession>
<keyword evidence="3" id="KW-1185">Reference proteome</keyword>
<dbReference type="PANTHER" id="PTHR23290">
    <property type="entry name" value="RRNA N6-ADENOSINE-METHYLTRANSFERASE METTL5"/>
    <property type="match status" value="1"/>
</dbReference>
<sequence>MMNYIEQVGANVRLEEGLEAREQLLLACYFQPGISTKELARKTILPVPVAAAIKKELVRAGALRQDIGVSCTPEGIAYVEQGWGYEGLDKELYLKLLANGDSWRTELADVLLRLSEMFRTRPQANVQIDQAKCTAETSLKRAVLGLRRHALIGKRTLCVGDDDLVSVSLGLLLRRLYPNAAIRRTQIDVVDIDDRFLAGIRDIAEREKLPIACRRCDLREPMPVELRGKYDVFYTDPPYTLQGMSLFVSRGLTALKNKKGLPIFLSFAHKSPDFTVALQRELVRMGLMAGEVIPQFNEYEGAETIGNRSQMIVLKTTERTTPSITGTFEDPLYTGEVKRTLRTYRCKRCGVSISVGQQGDHVTIEELKNRGCRRCGNDTFDVTDKKNV</sequence>
<dbReference type="Gene3D" id="3.40.50.150">
    <property type="entry name" value="Vaccinia Virus protein VP39"/>
    <property type="match status" value="1"/>
</dbReference>
<dbReference type="Pfam" id="PF01861">
    <property type="entry name" value="BpsA_C"/>
    <property type="match status" value="1"/>
</dbReference>
<dbReference type="Proteomes" id="UP000031967">
    <property type="component" value="Unassembled WGS sequence"/>
</dbReference>
<reference evidence="2 3" key="1">
    <citation type="submission" date="2014-12" db="EMBL/GenBank/DDBJ databases">
        <title>Draft genome sequence of Paenibacillus kamchatkensis strain B-2647.</title>
        <authorList>
            <person name="Karlyshev A.V."/>
            <person name="Kudryashova E.B."/>
        </authorList>
    </citation>
    <scope>NUCLEOTIDE SEQUENCE [LARGE SCALE GENOMIC DNA]</scope>
    <source>
        <strain evidence="2 3">VKM B-2647</strain>
    </source>
</reference>
<evidence type="ECO:0000313" key="2">
    <source>
        <dbReference type="EMBL" id="KIL42370.1"/>
    </source>
</evidence>